<dbReference type="Pfam" id="PF17721">
    <property type="entry name" value="POU2AF2"/>
    <property type="match status" value="1"/>
</dbReference>
<dbReference type="PANTHER" id="PTHR28376">
    <property type="entry name" value="RGD1562914"/>
    <property type="match status" value="1"/>
</dbReference>
<dbReference type="GO" id="GO:0003713">
    <property type="term" value="F:transcription coactivator activity"/>
    <property type="evidence" value="ECO:0007669"/>
    <property type="project" value="TreeGrafter"/>
</dbReference>
<dbReference type="RefSeq" id="XP_006834026.1">
    <property type="nucleotide sequence ID" value="XM_006833963.1"/>
</dbReference>
<dbReference type="PANTHER" id="PTHR28376:SF1">
    <property type="entry name" value="POU DOMAIN CLASS 2-ASSOCIATING FACTOR 2"/>
    <property type="match status" value="1"/>
</dbReference>
<dbReference type="GeneID" id="102814503"/>
<dbReference type="Proteomes" id="UP000504623">
    <property type="component" value="Unplaced"/>
</dbReference>
<dbReference type="GO" id="GO:0005634">
    <property type="term" value="C:nucleus"/>
    <property type="evidence" value="ECO:0007669"/>
    <property type="project" value="TreeGrafter"/>
</dbReference>
<dbReference type="AlphaFoldDB" id="A0A9B0SZM8"/>
<feature type="region of interest" description="Disordered" evidence="1">
    <location>
        <begin position="33"/>
        <end position="53"/>
    </location>
</feature>
<dbReference type="OrthoDB" id="9892004at2759"/>
<keyword evidence="2" id="KW-1185">Reference proteome</keyword>
<accession>A0A9B0SZM8</accession>
<dbReference type="CTD" id="341032"/>
<sequence>MIVMLIDHGVPETEVLSPQVLHNSPTLPSFLGSAKSEQTVEQGSASSSQSPFIQMPGSPVMSGYYGVRRSFLSDSDFHNAKQFSNDGYTSSVAKPFSCESSGGQSYPGLLDSYLPEPYGDYRPPALTPNTGSAFSASPLPPLLPPPFPSDPTHFVFRDSWEQTVPDGLSQPDPLPADPLQTLPPSASCLSQLESGSITQHRSSSWGATLPSTQSYSLHGLEELNHTPGYPTPPLYPFTPFMTVANDLTPKVVPLSSDEGADTPSIHDPTPWTKEDGGMAWGSYEYRRAY</sequence>
<dbReference type="InterPro" id="IPR037655">
    <property type="entry name" value="POU2AF2"/>
</dbReference>
<proteinExistence type="predicted"/>
<feature type="compositionally biased region" description="Polar residues" evidence="1">
    <location>
        <begin position="35"/>
        <end position="52"/>
    </location>
</feature>
<evidence type="ECO:0000256" key="1">
    <source>
        <dbReference type="SAM" id="MobiDB-lite"/>
    </source>
</evidence>
<protein>
    <submittedName>
        <fullName evidence="3">Uncharacterized protein C11orf53 homolog</fullName>
    </submittedName>
</protein>
<evidence type="ECO:0000313" key="2">
    <source>
        <dbReference type="Proteomes" id="UP000504623"/>
    </source>
</evidence>
<gene>
    <name evidence="3" type="primary">LOC102814503</name>
</gene>
<evidence type="ECO:0000313" key="3">
    <source>
        <dbReference type="RefSeq" id="XP_006834026.1"/>
    </source>
</evidence>
<name>A0A9B0SZM8_CHRAS</name>
<organism evidence="2 3">
    <name type="scientific">Chrysochloris asiatica</name>
    <name type="common">Cape golden mole</name>
    <dbReference type="NCBI Taxonomy" id="185453"/>
    <lineage>
        <taxon>Eukaryota</taxon>
        <taxon>Metazoa</taxon>
        <taxon>Chordata</taxon>
        <taxon>Craniata</taxon>
        <taxon>Vertebrata</taxon>
        <taxon>Euteleostomi</taxon>
        <taxon>Mammalia</taxon>
        <taxon>Eutheria</taxon>
        <taxon>Afrotheria</taxon>
        <taxon>Chrysochloridae</taxon>
        <taxon>Chrysochlorinae</taxon>
        <taxon>Chrysochloris</taxon>
    </lineage>
</organism>
<reference evidence="3" key="1">
    <citation type="submission" date="2025-08" db="UniProtKB">
        <authorList>
            <consortium name="RefSeq"/>
        </authorList>
    </citation>
    <scope>IDENTIFICATION</scope>
    <source>
        <tissue evidence="3">Spleen</tissue>
    </source>
</reference>
<dbReference type="GO" id="GO:0043565">
    <property type="term" value="F:sequence-specific DNA binding"/>
    <property type="evidence" value="ECO:0007669"/>
    <property type="project" value="TreeGrafter"/>
</dbReference>